<dbReference type="EMBL" id="DTBP01000044">
    <property type="protein sequence ID" value="HGQ74413.1"/>
    <property type="molecule type" value="Genomic_DNA"/>
</dbReference>
<feature type="transmembrane region" description="Helical" evidence="1">
    <location>
        <begin position="65"/>
        <end position="84"/>
    </location>
</feature>
<proteinExistence type="predicted"/>
<dbReference type="AlphaFoldDB" id="A0A7C4NRJ9"/>
<organism evidence="2">
    <name type="scientific">Staphylothermus marinus</name>
    <dbReference type="NCBI Taxonomy" id="2280"/>
    <lineage>
        <taxon>Archaea</taxon>
        <taxon>Thermoproteota</taxon>
        <taxon>Thermoprotei</taxon>
        <taxon>Desulfurococcales</taxon>
        <taxon>Desulfurococcaceae</taxon>
        <taxon>Staphylothermus</taxon>
    </lineage>
</organism>
<feature type="transmembrane region" description="Helical" evidence="1">
    <location>
        <begin position="7"/>
        <end position="28"/>
    </location>
</feature>
<name>A0A7C4NRJ9_STAMA</name>
<feature type="transmembrane region" description="Helical" evidence="1">
    <location>
        <begin position="142"/>
        <end position="167"/>
    </location>
</feature>
<gene>
    <name evidence="2" type="ORF">ENU20_04995</name>
</gene>
<keyword evidence="1" id="KW-0472">Membrane</keyword>
<evidence type="ECO:0000313" key="2">
    <source>
        <dbReference type="EMBL" id="HGQ74413.1"/>
    </source>
</evidence>
<feature type="transmembrane region" description="Helical" evidence="1">
    <location>
        <begin position="114"/>
        <end position="136"/>
    </location>
</feature>
<dbReference type="Pfam" id="PF09819">
    <property type="entry name" value="ABC_cobalt"/>
    <property type="match status" value="1"/>
</dbReference>
<protein>
    <submittedName>
        <fullName evidence="2">ABC transporter permease</fullName>
    </submittedName>
</protein>
<dbReference type="InterPro" id="IPR017195">
    <property type="entry name" value="ABC_thiamin-permease_prd"/>
</dbReference>
<comment type="caution">
    <text evidence="2">The sequence shown here is derived from an EMBL/GenBank/DDBJ whole genome shotgun (WGS) entry which is preliminary data.</text>
</comment>
<keyword evidence="1" id="KW-1133">Transmembrane helix</keyword>
<accession>A0A7C4NRJ9</accession>
<reference evidence="2" key="1">
    <citation type="journal article" date="2020" name="mSystems">
        <title>Genome- and Community-Level Interaction Insights into Carbon Utilization and Element Cycling Functions of Hydrothermarchaeota in Hydrothermal Sediment.</title>
        <authorList>
            <person name="Zhou Z."/>
            <person name="Liu Y."/>
            <person name="Xu W."/>
            <person name="Pan J."/>
            <person name="Luo Z.H."/>
            <person name="Li M."/>
        </authorList>
    </citation>
    <scope>NUCLEOTIDE SEQUENCE [LARGE SCALE GENOMIC DNA]</scope>
    <source>
        <strain evidence="2">SpSt-648</strain>
    </source>
</reference>
<feature type="transmembrane region" description="Helical" evidence="1">
    <location>
        <begin position="34"/>
        <end position="53"/>
    </location>
</feature>
<keyword evidence="1" id="KW-0812">Transmembrane</keyword>
<evidence type="ECO:0000256" key="1">
    <source>
        <dbReference type="SAM" id="Phobius"/>
    </source>
</evidence>
<sequence length="173" mass="18480">MQKYRAVDLALLGVASIISGLIFTATWFVYEVSLAIGGIYLSRLISYGLWFIGAPLTASLIRKPLSGFLGEFLGALVETLIPTIGGFTNLIYGFAQGLASEAAYAIFKYKKYGALQAALAGIFAAPPCVALDAILFREIYPYPVMLILLIAAATSGAIYGLVSYYAIKSIKGE</sequence>